<accession>A0A6J6S9P8</accession>
<dbReference type="CDD" id="cd06127">
    <property type="entry name" value="DEDDh"/>
    <property type="match status" value="1"/>
</dbReference>
<dbReference type="GO" id="GO:0003677">
    <property type="term" value="F:DNA binding"/>
    <property type="evidence" value="ECO:0007669"/>
    <property type="project" value="InterPro"/>
</dbReference>
<dbReference type="SUPFAM" id="SSF53098">
    <property type="entry name" value="Ribonuclease H-like"/>
    <property type="match status" value="1"/>
</dbReference>
<dbReference type="Pfam" id="PF00929">
    <property type="entry name" value="RNase_T"/>
    <property type="match status" value="1"/>
</dbReference>
<sequence length="202" mass="21861">MAIITPSNAKTAADGSVLKDALVIIDIETTGISPTGAAITEIAAIKYCGKTLLGEFQTLINPEEKIPSVITNLTGITNAMVKSKPVINEVLPLLLEFLGSPRNTFIGGHNVSFDISFLDFALQASERKKLRHKKIDTLFLARKLIPGEVPNFRLNTLAQYFKVKTEPSHRALADARATVEVLHALMDRAATDGVDLPKGLTI</sequence>
<evidence type="ECO:0000259" key="1">
    <source>
        <dbReference type="SMART" id="SM00479"/>
    </source>
</evidence>
<proteinExistence type="predicted"/>
<dbReference type="GO" id="GO:0005829">
    <property type="term" value="C:cytosol"/>
    <property type="evidence" value="ECO:0007669"/>
    <property type="project" value="TreeGrafter"/>
</dbReference>
<dbReference type="NCBIfam" id="TIGR00573">
    <property type="entry name" value="dnaq"/>
    <property type="match status" value="1"/>
</dbReference>
<dbReference type="GO" id="GO:0003887">
    <property type="term" value="F:DNA-directed DNA polymerase activity"/>
    <property type="evidence" value="ECO:0007669"/>
    <property type="project" value="InterPro"/>
</dbReference>
<dbReference type="InterPro" id="IPR013520">
    <property type="entry name" value="Ribonucl_H"/>
</dbReference>
<organism evidence="2">
    <name type="scientific">freshwater metagenome</name>
    <dbReference type="NCBI Taxonomy" id="449393"/>
    <lineage>
        <taxon>unclassified sequences</taxon>
        <taxon>metagenomes</taxon>
        <taxon>ecological metagenomes</taxon>
    </lineage>
</organism>
<dbReference type="FunFam" id="3.30.420.10:FF:000045">
    <property type="entry name" value="3'-5' exonuclease DinG"/>
    <property type="match status" value="1"/>
</dbReference>
<dbReference type="PANTHER" id="PTHR30231:SF41">
    <property type="entry name" value="DNA POLYMERASE III SUBUNIT EPSILON"/>
    <property type="match status" value="1"/>
</dbReference>
<evidence type="ECO:0000313" key="2">
    <source>
        <dbReference type="EMBL" id="CAB4731473.1"/>
    </source>
</evidence>
<reference evidence="2" key="1">
    <citation type="submission" date="2020-05" db="EMBL/GenBank/DDBJ databases">
        <authorList>
            <person name="Chiriac C."/>
            <person name="Salcher M."/>
            <person name="Ghai R."/>
            <person name="Kavagutti S V."/>
        </authorList>
    </citation>
    <scope>NUCLEOTIDE SEQUENCE</scope>
</reference>
<dbReference type="InterPro" id="IPR036397">
    <property type="entry name" value="RNaseH_sf"/>
</dbReference>
<feature type="domain" description="Exonuclease" evidence="1">
    <location>
        <begin position="21"/>
        <end position="191"/>
    </location>
</feature>
<dbReference type="SMART" id="SM00479">
    <property type="entry name" value="EXOIII"/>
    <property type="match status" value="1"/>
</dbReference>
<dbReference type="PANTHER" id="PTHR30231">
    <property type="entry name" value="DNA POLYMERASE III SUBUNIT EPSILON"/>
    <property type="match status" value="1"/>
</dbReference>
<dbReference type="InterPro" id="IPR012337">
    <property type="entry name" value="RNaseH-like_sf"/>
</dbReference>
<dbReference type="InterPro" id="IPR006054">
    <property type="entry name" value="DnaQ"/>
</dbReference>
<dbReference type="Gene3D" id="3.30.420.10">
    <property type="entry name" value="Ribonuclease H-like superfamily/Ribonuclease H"/>
    <property type="match status" value="1"/>
</dbReference>
<gene>
    <name evidence="2" type="ORF">UFOPK2683_01310</name>
</gene>
<dbReference type="GO" id="GO:0008408">
    <property type="term" value="F:3'-5' exonuclease activity"/>
    <property type="evidence" value="ECO:0007669"/>
    <property type="project" value="TreeGrafter"/>
</dbReference>
<name>A0A6J6S9P8_9ZZZZ</name>
<dbReference type="AlphaFoldDB" id="A0A6J6S9P8"/>
<dbReference type="EMBL" id="CAEZYK010000091">
    <property type="protein sequence ID" value="CAB4731473.1"/>
    <property type="molecule type" value="Genomic_DNA"/>
</dbReference>
<protein>
    <submittedName>
        <fullName evidence="2">Unannotated protein</fullName>
    </submittedName>
</protein>
<dbReference type="GO" id="GO:0045004">
    <property type="term" value="P:DNA replication proofreading"/>
    <property type="evidence" value="ECO:0007669"/>
    <property type="project" value="TreeGrafter"/>
</dbReference>